<proteinExistence type="predicted"/>
<dbReference type="InterPro" id="IPR013783">
    <property type="entry name" value="Ig-like_fold"/>
</dbReference>
<feature type="domain" description="Type 9 secretion system plug protein N-terminal" evidence="2">
    <location>
        <begin position="36"/>
        <end position="161"/>
    </location>
</feature>
<dbReference type="Proteomes" id="UP000192756">
    <property type="component" value="Unassembled WGS sequence"/>
</dbReference>
<evidence type="ECO:0000259" key="2">
    <source>
        <dbReference type="Pfam" id="PF17116"/>
    </source>
</evidence>
<evidence type="ECO:0000256" key="1">
    <source>
        <dbReference type="SAM" id="SignalP"/>
    </source>
</evidence>
<organism evidence="3 4">
    <name type="scientific">Pedobacter africanus</name>
    <dbReference type="NCBI Taxonomy" id="151894"/>
    <lineage>
        <taxon>Bacteria</taxon>
        <taxon>Pseudomonadati</taxon>
        <taxon>Bacteroidota</taxon>
        <taxon>Sphingobacteriia</taxon>
        <taxon>Sphingobacteriales</taxon>
        <taxon>Sphingobacteriaceae</taxon>
        <taxon>Pedobacter</taxon>
    </lineage>
</organism>
<dbReference type="EMBL" id="FWXT01000004">
    <property type="protein sequence ID" value="SMD01231.1"/>
    <property type="molecule type" value="Genomic_DNA"/>
</dbReference>
<dbReference type="Pfam" id="PF17116">
    <property type="entry name" value="T9SS_plug_1st"/>
    <property type="match status" value="1"/>
</dbReference>
<evidence type="ECO:0000313" key="4">
    <source>
        <dbReference type="Proteomes" id="UP000192756"/>
    </source>
</evidence>
<feature type="chain" id="PRO_5010741869" description="Type 9 secretion system plug protein N-terminal domain-containing protein" evidence="1">
    <location>
        <begin position="21"/>
        <end position="422"/>
    </location>
</feature>
<dbReference type="Gene3D" id="2.60.40.10">
    <property type="entry name" value="Immunoglobulins"/>
    <property type="match status" value="1"/>
</dbReference>
<sequence length="422" mass="48942">MIKRIGLFFLLLCSTQIALAQNRQFVYDNMVYLPQIKTLQCYNTKKEQSIPVITLKSNEQLLFSFDDLNGGSKIYWYTIEHCTSDWKSSRLSPIDYLEGINDDRINDYKYSFNTLQKYTHYELSLPNSQIRPKISGNYLLKVYEDGNQQKPVISQRFYVVENLVDIGVEITASTQVPLRFSNQKVNFTIFHKTPIQNPYTDLKAIVMQNGIPQTAILNTKPTFIRPGSLVYNELTANDFPAGNEFRKFDIRSLRYKAENVQDIVRDSVIDVVLFQDVNGNKPKYTNLVDENGSFFIRNQEGRDNNTDGDYARVFFTLNATPPAANGEAYVVGRFNNYTLDANSKMTYEPSKRRFYGNTLLKQGLYDYRYIWVDKATGKTDQAIFEGSYFETANTYQVFAYYRKPGARWEELIGYSNVNTLRR</sequence>
<protein>
    <recommendedName>
        <fullName evidence="2">Type 9 secretion system plug protein N-terminal domain-containing protein</fullName>
    </recommendedName>
</protein>
<accession>A0A1W2DUW0</accession>
<dbReference type="InterPro" id="IPR031345">
    <property type="entry name" value="T9SS_Plug_N"/>
</dbReference>
<dbReference type="OrthoDB" id="1522602at2"/>
<gene>
    <name evidence="3" type="ORF">SAMN04488524_4097</name>
</gene>
<feature type="signal peptide" evidence="1">
    <location>
        <begin position="1"/>
        <end position="20"/>
    </location>
</feature>
<keyword evidence="1" id="KW-0732">Signal</keyword>
<dbReference type="AlphaFoldDB" id="A0A1W2DUW0"/>
<dbReference type="RefSeq" id="WP_084240878.1">
    <property type="nucleotide sequence ID" value="NZ_FWXT01000004.1"/>
</dbReference>
<name>A0A1W2DUW0_9SPHI</name>
<dbReference type="STRING" id="151894.SAMN04488524_4097"/>
<evidence type="ECO:0000313" key="3">
    <source>
        <dbReference type="EMBL" id="SMD01231.1"/>
    </source>
</evidence>
<reference evidence="4" key="1">
    <citation type="submission" date="2017-04" db="EMBL/GenBank/DDBJ databases">
        <authorList>
            <person name="Varghese N."/>
            <person name="Submissions S."/>
        </authorList>
    </citation>
    <scope>NUCLEOTIDE SEQUENCE [LARGE SCALE GENOMIC DNA]</scope>
    <source>
        <strain evidence="4">DSM 12126</strain>
    </source>
</reference>
<keyword evidence="4" id="KW-1185">Reference proteome</keyword>